<name>A0A037ZFQ2_9RHOB</name>
<feature type="transmembrane region" description="Helical" evidence="1">
    <location>
        <begin position="82"/>
        <end position="99"/>
    </location>
</feature>
<keyword evidence="3" id="KW-1185">Reference proteome</keyword>
<dbReference type="AlphaFoldDB" id="A0A037ZFQ2"/>
<comment type="caution">
    <text evidence="2">The sequence shown here is derived from an EMBL/GenBank/DDBJ whole genome shotgun (WGS) entry which is preliminary data.</text>
</comment>
<accession>A0A037ZFQ2</accession>
<dbReference type="STRING" id="1454373.ACMU_11470"/>
<evidence type="ECO:0000313" key="3">
    <source>
        <dbReference type="Proteomes" id="UP000026249"/>
    </source>
</evidence>
<sequence>MLLAVHFLHIAAGVFWAGGALFLALVLYPSIAAGSGMVAANVLARISRVSGLALGSAGGLTMLLGLARAWTSGAIAGFGDILSTYGVLVIVAFLMAGILDSRIKAARKDLEALSQNCDAFQAKAPARARRFAIEAPVLITAILVIMVVLGMGAY</sequence>
<feature type="transmembrane region" description="Helical" evidence="1">
    <location>
        <begin position="6"/>
        <end position="28"/>
    </location>
</feature>
<evidence type="ECO:0000256" key="1">
    <source>
        <dbReference type="SAM" id="Phobius"/>
    </source>
</evidence>
<dbReference type="RefSeq" id="WP_035259024.1">
    <property type="nucleotide sequence ID" value="NZ_JFKE01000004.1"/>
</dbReference>
<organism evidence="2 3">
    <name type="scientific">Actibacterium mucosum KCTC 23349</name>
    <dbReference type="NCBI Taxonomy" id="1454373"/>
    <lineage>
        <taxon>Bacteria</taxon>
        <taxon>Pseudomonadati</taxon>
        <taxon>Pseudomonadota</taxon>
        <taxon>Alphaproteobacteria</taxon>
        <taxon>Rhodobacterales</taxon>
        <taxon>Roseobacteraceae</taxon>
        <taxon>Actibacterium</taxon>
    </lineage>
</organism>
<feature type="transmembrane region" description="Helical" evidence="1">
    <location>
        <begin position="131"/>
        <end position="153"/>
    </location>
</feature>
<evidence type="ECO:0008006" key="4">
    <source>
        <dbReference type="Google" id="ProtNLM"/>
    </source>
</evidence>
<protein>
    <recommendedName>
        <fullName evidence="4">Copper resistance protein D domain-containing protein</fullName>
    </recommendedName>
</protein>
<dbReference type="Proteomes" id="UP000026249">
    <property type="component" value="Unassembled WGS sequence"/>
</dbReference>
<evidence type="ECO:0000313" key="2">
    <source>
        <dbReference type="EMBL" id="KAJ55310.1"/>
    </source>
</evidence>
<feature type="transmembrane region" description="Helical" evidence="1">
    <location>
        <begin position="49"/>
        <end position="70"/>
    </location>
</feature>
<gene>
    <name evidence="2" type="ORF">ACMU_11470</name>
</gene>
<dbReference type="OrthoDB" id="8419862at2"/>
<proteinExistence type="predicted"/>
<keyword evidence="1" id="KW-1133">Transmembrane helix</keyword>
<reference evidence="2 3" key="1">
    <citation type="submission" date="2014-03" db="EMBL/GenBank/DDBJ databases">
        <title>Draft Genome Sequence of Actibacterium mucosum KCTC 23349, a Marine Alphaproteobacterium with Complex Ionic Requirements Isolated from Mediterranean Seawater at Malvarrosa Beach, Valencia, Spain.</title>
        <authorList>
            <person name="Arahal D.R."/>
            <person name="Shao Z."/>
            <person name="Lai Q."/>
            <person name="Pujalte M.J."/>
        </authorList>
    </citation>
    <scope>NUCLEOTIDE SEQUENCE [LARGE SCALE GENOMIC DNA]</scope>
    <source>
        <strain evidence="2 3">KCTC 23349</strain>
    </source>
</reference>
<keyword evidence="1" id="KW-0812">Transmembrane</keyword>
<keyword evidence="1" id="KW-0472">Membrane</keyword>
<dbReference type="EMBL" id="JFKE01000004">
    <property type="protein sequence ID" value="KAJ55310.1"/>
    <property type="molecule type" value="Genomic_DNA"/>
</dbReference>